<dbReference type="Pfam" id="PF13637">
    <property type="entry name" value="Ank_4"/>
    <property type="match status" value="1"/>
</dbReference>
<dbReference type="VEuPathDB" id="FungiDB:AeMF1_004424"/>
<dbReference type="PANTHER" id="PTHR46586:SF3">
    <property type="entry name" value="ANKYRIN REPEAT-CONTAINING PROTEIN"/>
    <property type="match status" value="1"/>
</dbReference>
<evidence type="ECO:0000313" key="2">
    <source>
        <dbReference type="Proteomes" id="UP000481153"/>
    </source>
</evidence>
<reference evidence="1 2" key="1">
    <citation type="submission" date="2019-07" db="EMBL/GenBank/DDBJ databases">
        <title>Genomics analysis of Aphanomyces spp. identifies a new class of oomycete effector associated with host adaptation.</title>
        <authorList>
            <person name="Gaulin E."/>
        </authorList>
    </citation>
    <scope>NUCLEOTIDE SEQUENCE [LARGE SCALE GENOMIC DNA]</scope>
    <source>
        <strain evidence="1 2">ATCC 201684</strain>
    </source>
</reference>
<dbReference type="PANTHER" id="PTHR46586">
    <property type="entry name" value="ANKYRIN REPEAT-CONTAINING PROTEIN"/>
    <property type="match status" value="1"/>
</dbReference>
<organism evidence="1 2">
    <name type="scientific">Aphanomyces euteiches</name>
    <dbReference type="NCBI Taxonomy" id="100861"/>
    <lineage>
        <taxon>Eukaryota</taxon>
        <taxon>Sar</taxon>
        <taxon>Stramenopiles</taxon>
        <taxon>Oomycota</taxon>
        <taxon>Saprolegniomycetes</taxon>
        <taxon>Saprolegniales</taxon>
        <taxon>Verrucalvaceae</taxon>
        <taxon>Aphanomyces</taxon>
    </lineage>
</organism>
<name>A0A6G0XVK0_9STRA</name>
<proteinExistence type="predicted"/>
<dbReference type="InterPro" id="IPR002110">
    <property type="entry name" value="Ankyrin_rpt"/>
</dbReference>
<gene>
    <name evidence="1" type="ORF">Ae201684_000988</name>
</gene>
<protein>
    <submittedName>
        <fullName evidence="1">Uncharacterized protein</fullName>
    </submittedName>
</protein>
<dbReference type="Gene3D" id="1.25.40.20">
    <property type="entry name" value="Ankyrin repeat-containing domain"/>
    <property type="match status" value="2"/>
</dbReference>
<dbReference type="Proteomes" id="UP000481153">
    <property type="component" value="Unassembled WGS sequence"/>
</dbReference>
<dbReference type="EMBL" id="VJMJ01000009">
    <property type="protein sequence ID" value="KAF0744512.1"/>
    <property type="molecule type" value="Genomic_DNA"/>
</dbReference>
<comment type="caution">
    <text evidence="1">The sequence shown here is derived from an EMBL/GenBank/DDBJ whole genome shotgun (WGS) entry which is preliminary data.</text>
</comment>
<keyword evidence="2" id="KW-1185">Reference proteome</keyword>
<dbReference type="SUPFAM" id="SSF48403">
    <property type="entry name" value="Ankyrin repeat"/>
    <property type="match status" value="1"/>
</dbReference>
<dbReference type="InterPro" id="IPR052050">
    <property type="entry name" value="SecEffector_AnkRepeat"/>
</dbReference>
<dbReference type="Pfam" id="PF12796">
    <property type="entry name" value="Ank_2"/>
    <property type="match status" value="1"/>
</dbReference>
<sequence length="342" mass="38433">MTILDVLLSPDLLCTVCDFQNGTYHPNHPLKTIPTPRIRRGAVFENWAKEDLKRIDGAISPWLAIHGLCRLPSLLHVVQRRIVAIHAVYFGHTRTLKALLKLVTFDSICENLIDWAAFHGNLEVIQFLDAFCSNAKQTRLFWCVCSDFAMDLAATEGHLHVIQWLHQSVHRRNGCTAHAIDGAARNGHLEVVQWLFLHSKPCTAKAVDTAAAAGHLDVVKWLTHRGMPATKTAMNYAATAGHLEIVQWLDANRSEGCTTEAMDGAARHGHHEVVQWLHLHRREGCTIDAVDGAARNGHLDVVAWLLVHRREKFTKHAIRRATQNGHKDVADFLRHQRSCVIQ</sequence>
<dbReference type="InterPro" id="IPR036770">
    <property type="entry name" value="Ankyrin_rpt-contain_sf"/>
</dbReference>
<accession>A0A6G0XVK0</accession>
<dbReference type="AlphaFoldDB" id="A0A6G0XVK0"/>
<evidence type="ECO:0000313" key="1">
    <source>
        <dbReference type="EMBL" id="KAF0744512.1"/>
    </source>
</evidence>